<sequence>MRAWPRSFERYYVAGEIISWMRNLLPRNLPLFITFEDISYTEKDIQAVIQDFEDRSPGKQKIAQAYRTCEGLFPSNIIESTLVVSFSAANPYRQILADIYLKAIQGDRGYRFPLAVICQKAEDNDKNGRNETSDRVVEWLRKYDPEPLAILPNGNNQIGHIHLFTRQPR</sequence>
<organism evidence="1 2">
    <name type="scientific">Lophiotrema nucula</name>
    <dbReference type="NCBI Taxonomy" id="690887"/>
    <lineage>
        <taxon>Eukaryota</taxon>
        <taxon>Fungi</taxon>
        <taxon>Dikarya</taxon>
        <taxon>Ascomycota</taxon>
        <taxon>Pezizomycotina</taxon>
        <taxon>Dothideomycetes</taxon>
        <taxon>Pleosporomycetidae</taxon>
        <taxon>Pleosporales</taxon>
        <taxon>Lophiotremataceae</taxon>
        <taxon>Lophiotrema</taxon>
    </lineage>
</organism>
<dbReference type="EMBL" id="ML977319">
    <property type="protein sequence ID" value="KAF2117192.1"/>
    <property type="molecule type" value="Genomic_DNA"/>
</dbReference>
<gene>
    <name evidence="1" type="ORF">BDV96DRAFT_571691</name>
</gene>
<dbReference type="AlphaFoldDB" id="A0A6A5ZCH8"/>
<dbReference type="Proteomes" id="UP000799770">
    <property type="component" value="Unassembled WGS sequence"/>
</dbReference>
<reference evidence="1" key="1">
    <citation type="journal article" date="2020" name="Stud. Mycol.">
        <title>101 Dothideomycetes genomes: a test case for predicting lifestyles and emergence of pathogens.</title>
        <authorList>
            <person name="Haridas S."/>
            <person name="Albert R."/>
            <person name="Binder M."/>
            <person name="Bloem J."/>
            <person name="Labutti K."/>
            <person name="Salamov A."/>
            <person name="Andreopoulos B."/>
            <person name="Baker S."/>
            <person name="Barry K."/>
            <person name="Bills G."/>
            <person name="Bluhm B."/>
            <person name="Cannon C."/>
            <person name="Castanera R."/>
            <person name="Culley D."/>
            <person name="Daum C."/>
            <person name="Ezra D."/>
            <person name="Gonzalez J."/>
            <person name="Henrissat B."/>
            <person name="Kuo A."/>
            <person name="Liang C."/>
            <person name="Lipzen A."/>
            <person name="Lutzoni F."/>
            <person name="Magnuson J."/>
            <person name="Mondo S."/>
            <person name="Nolan M."/>
            <person name="Ohm R."/>
            <person name="Pangilinan J."/>
            <person name="Park H.-J."/>
            <person name="Ramirez L."/>
            <person name="Alfaro M."/>
            <person name="Sun H."/>
            <person name="Tritt A."/>
            <person name="Yoshinaga Y."/>
            <person name="Zwiers L.-H."/>
            <person name="Turgeon B."/>
            <person name="Goodwin S."/>
            <person name="Spatafora J."/>
            <person name="Crous P."/>
            <person name="Grigoriev I."/>
        </authorList>
    </citation>
    <scope>NUCLEOTIDE SEQUENCE</scope>
    <source>
        <strain evidence="1">CBS 627.86</strain>
    </source>
</reference>
<evidence type="ECO:0000313" key="1">
    <source>
        <dbReference type="EMBL" id="KAF2117192.1"/>
    </source>
</evidence>
<proteinExistence type="predicted"/>
<keyword evidence="2" id="KW-1185">Reference proteome</keyword>
<protein>
    <submittedName>
        <fullName evidence="1">Uncharacterized protein</fullName>
    </submittedName>
</protein>
<accession>A0A6A5ZCH8</accession>
<evidence type="ECO:0000313" key="2">
    <source>
        <dbReference type="Proteomes" id="UP000799770"/>
    </source>
</evidence>
<name>A0A6A5ZCH8_9PLEO</name>